<protein>
    <submittedName>
        <fullName evidence="3">Molecular chaperone GrpE</fullName>
    </submittedName>
</protein>
<dbReference type="Proteomes" id="UP000267342">
    <property type="component" value="Chromosome"/>
</dbReference>
<reference evidence="3 4" key="1">
    <citation type="submission" date="2018-09" db="EMBL/GenBank/DDBJ databases">
        <title>Zymobacter palmae IAM14233 (=T109) whole genome analysis.</title>
        <authorList>
            <person name="Yanase H."/>
        </authorList>
    </citation>
    <scope>NUCLEOTIDE SEQUENCE [LARGE SCALE GENOMIC DNA]</scope>
    <source>
        <strain evidence="3 4">IAM14233</strain>
    </source>
</reference>
<feature type="signal peptide" evidence="1">
    <location>
        <begin position="1"/>
        <end position="26"/>
    </location>
</feature>
<dbReference type="KEGG" id="zpl:ZBT109_1186"/>
<keyword evidence="1" id="KW-0732">Signal</keyword>
<dbReference type="STRING" id="1123510.GCA_000620025_01424"/>
<keyword evidence="4" id="KW-1185">Reference proteome</keyword>
<accession>A0A348HE94</accession>
<dbReference type="RefSeq" id="WP_027704816.1">
    <property type="nucleotide sequence ID" value="NZ_AP018933.1"/>
</dbReference>
<organism evidence="3 4">
    <name type="scientific">Zymobacter palmae</name>
    <dbReference type="NCBI Taxonomy" id="33074"/>
    <lineage>
        <taxon>Bacteria</taxon>
        <taxon>Pseudomonadati</taxon>
        <taxon>Pseudomonadota</taxon>
        <taxon>Gammaproteobacteria</taxon>
        <taxon>Oceanospirillales</taxon>
        <taxon>Halomonadaceae</taxon>
        <taxon>Zymobacter group</taxon>
        <taxon>Zymobacter</taxon>
    </lineage>
</organism>
<evidence type="ECO:0000256" key="1">
    <source>
        <dbReference type="SAM" id="SignalP"/>
    </source>
</evidence>
<name>A0A348HE94_9GAMM</name>
<sequence length="130" mass="13835">MKRTTAILSAALLSSGILAAAPSVMAAPAPQAASQQSGAVAANFTDQQLQDFSSAAVKISEITQTYTPQLQKAGDDAQQHESILREANSKMIKAVESSGLQVEEFNRIGQAIQQDPQLLKRVQAMAQPRK</sequence>
<evidence type="ECO:0000259" key="2">
    <source>
        <dbReference type="Pfam" id="PF13767"/>
    </source>
</evidence>
<dbReference type="OrthoDB" id="6900175at2"/>
<dbReference type="InterPro" id="IPR025433">
    <property type="entry name" value="DUF4168"/>
</dbReference>
<feature type="domain" description="DUF4168" evidence="2">
    <location>
        <begin position="46"/>
        <end position="122"/>
    </location>
</feature>
<evidence type="ECO:0000313" key="3">
    <source>
        <dbReference type="EMBL" id="BBG29946.1"/>
    </source>
</evidence>
<feature type="chain" id="PRO_5016567759" evidence="1">
    <location>
        <begin position="27"/>
        <end position="130"/>
    </location>
</feature>
<dbReference type="AlphaFoldDB" id="A0A348HE94"/>
<proteinExistence type="predicted"/>
<evidence type="ECO:0000313" key="4">
    <source>
        <dbReference type="Proteomes" id="UP000267342"/>
    </source>
</evidence>
<gene>
    <name evidence="3" type="ORF">ZBT109_1186</name>
</gene>
<dbReference type="EMBL" id="AP018933">
    <property type="protein sequence ID" value="BBG29946.1"/>
    <property type="molecule type" value="Genomic_DNA"/>
</dbReference>
<dbReference type="Pfam" id="PF13767">
    <property type="entry name" value="DUF4168"/>
    <property type="match status" value="1"/>
</dbReference>